<sequence>MTQQRRPVAADLADVALGLAIESVRAGLRAGRALDRLARPVARLVLRPAHAPGRHLLALAETGARGRQRVLAELTDAYRRTVPVVAADVVRRLDLATLATQVAAEIDLPEIIRVSTGSVTAETVRDVRVQAMRADEAVAYWAGRAVRPWRRA</sequence>
<dbReference type="AlphaFoldDB" id="A0A318LNM6"/>
<proteinExistence type="predicted"/>
<organism evidence="1 2">
    <name type="scientific">Prauserella flavalba</name>
    <dbReference type="NCBI Taxonomy" id="1477506"/>
    <lineage>
        <taxon>Bacteria</taxon>
        <taxon>Bacillati</taxon>
        <taxon>Actinomycetota</taxon>
        <taxon>Actinomycetes</taxon>
        <taxon>Pseudonocardiales</taxon>
        <taxon>Pseudonocardiaceae</taxon>
        <taxon>Prauserella</taxon>
    </lineage>
</organism>
<keyword evidence="2" id="KW-1185">Reference proteome</keyword>
<dbReference type="RefSeq" id="WP_146240026.1">
    <property type="nucleotide sequence ID" value="NZ_JBHVKT010000012.1"/>
</dbReference>
<dbReference type="EMBL" id="MASU01000005">
    <property type="protein sequence ID" value="PXY36113.1"/>
    <property type="molecule type" value="Genomic_DNA"/>
</dbReference>
<name>A0A318LNM6_9PSEU</name>
<dbReference type="Proteomes" id="UP000247892">
    <property type="component" value="Unassembled WGS sequence"/>
</dbReference>
<reference evidence="1 2" key="1">
    <citation type="submission" date="2016-07" db="EMBL/GenBank/DDBJ databases">
        <title>Draft genome sequence of Prauserella sp. YIM 121212, isolated from alkaline soil.</title>
        <authorList>
            <person name="Ruckert C."/>
            <person name="Albersmeier A."/>
            <person name="Jiang C.-L."/>
            <person name="Jiang Y."/>
            <person name="Kalinowski J."/>
            <person name="Schneider O."/>
            <person name="Winkler A."/>
            <person name="Zotchev S.B."/>
        </authorList>
    </citation>
    <scope>NUCLEOTIDE SEQUENCE [LARGE SCALE GENOMIC DNA]</scope>
    <source>
        <strain evidence="1 2">YIM 121212</strain>
    </source>
</reference>
<accession>A0A318LNM6</accession>
<dbReference type="OrthoDB" id="3826156at2"/>
<evidence type="ECO:0000313" key="2">
    <source>
        <dbReference type="Proteomes" id="UP000247892"/>
    </source>
</evidence>
<gene>
    <name evidence="1" type="ORF">BA062_11775</name>
</gene>
<protein>
    <submittedName>
        <fullName evidence="1">Uncharacterized protein</fullName>
    </submittedName>
</protein>
<comment type="caution">
    <text evidence="1">The sequence shown here is derived from an EMBL/GenBank/DDBJ whole genome shotgun (WGS) entry which is preliminary data.</text>
</comment>
<evidence type="ECO:0000313" key="1">
    <source>
        <dbReference type="EMBL" id="PXY36113.1"/>
    </source>
</evidence>